<gene>
    <name evidence="1" type="ORF">ACFQ4B_05580</name>
</gene>
<dbReference type="EMBL" id="JBHTLU010000012">
    <property type="protein sequence ID" value="MFD1219579.1"/>
    <property type="molecule type" value="Genomic_DNA"/>
</dbReference>
<sequence length="76" mass="8633">MAEIRLISLGVMKIIWEATFATGDIIEFCSEQFEVVVNNGYSGTVKEFFGEGKYGDTVSNFKWEFQGERCKLIKPV</sequence>
<dbReference type="Proteomes" id="UP001597180">
    <property type="component" value="Unassembled WGS sequence"/>
</dbReference>
<dbReference type="RefSeq" id="WP_345594992.1">
    <property type="nucleotide sequence ID" value="NZ_BAABJG010000055.1"/>
</dbReference>
<name>A0ABW3UGW8_9BACL</name>
<proteinExistence type="predicted"/>
<protein>
    <recommendedName>
        <fullName evidence="3">DUF2187 domain-containing protein</fullName>
    </recommendedName>
</protein>
<evidence type="ECO:0000313" key="2">
    <source>
        <dbReference type="Proteomes" id="UP001597180"/>
    </source>
</evidence>
<evidence type="ECO:0000313" key="1">
    <source>
        <dbReference type="EMBL" id="MFD1219579.1"/>
    </source>
</evidence>
<reference evidence="2" key="1">
    <citation type="journal article" date="2019" name="Int. J. Syst. Evol. Microbiol.">
        <title>The Global Catalogue of Microorganisms (GCM) 10K type strain sequencing project: providing services to taxonomists for standard genome sequencing and annotation.</title>
        <authorList>
            <consortium name="The Broad Institute Genomics Platform"/>
            <consortium name="The Broad Institute Genome Sequencing Center for Infectious Disease"/>
            <person name="Wu L."/>
            <person name="Ma J."/>
        </authorList>
    </citation>
    <scope>NUCLEOTIDE SEQUENCE [LARGE SCALE GENOMIC DNA]</scope>
    <source>
        <strain evidence="2">CCUG 53270</strain>
    </source>
</reference>
<organism evidence="1 2">
    <name type="scientific">Paenibacillus vulneris</name>
    <dbReference type="NCBI Taxonomy" id="1133364"/>
    <lineage>
        <taxon>Bacteria</taxon>
        <taxon>Bacillati</taxon>
        <taxon>Bacillota</taxon>
        <taxon>Bacilli</taxon>
        <taxon>Bacillales</taxon>
        <taxon>Paenibacillaceae</taxon>
        <taxon>Paenibacillus</taxon>
    </lineage>
</organism>
<evidence type="ECO:0008006" key="3">
    <source>
        <dbReference type="Google" id="ProtNLM"/>
    </source>
</evidence>
<comment type="caution">
    <text evidence="1">The sequence shown here is derived from an EMBL/GenBank/DDBJ whole genome shotgun (WGS) entry which is preliminary data.</text>
</comment>
<keyword evidence="2" id="KW-1185">Reference proteome</keyword>
<accession>A0ABW3UGW8</accession>